<reference evidence="1 2" key="1">
    <citation type="journal article" date="2022" name="Nat. Ecol. Evol.">
        <title>A masculinizing supergene underlies an exaggerated male reproductive morph in a spider.</title>
        <authorList>
            <person name="Hendrickx F."/>
            <person name="De Corte Z."/>
            <person name="Sonet G."/>
            <person name="Van Belleghem S.M."/>
            <person name="Kostlbacher S."/>
            <person name="Vangestel C."/>
        </authorList>
    </citation>
    <scope>NUCLEOTIDE SEQUENCE [LARGE SCALE GENOMIC DNA]</scope>
    <source>
        <strain evidence="1">W744_W776</strain>
    </source>
</reference>
<evidence type="ECO:0000313" key="2">
    <source>
        <dbReference type="Proteomes" id="UP000827092"/>
    </source>
</evidence>
<dbReference type="AlphaFoldDB" id="A0AAV6VN01"/>
<evidence type="ECO:0000313" key="1">
    <source>
        <dbReference type="EMBL" id="KAG8197623.1"/>
    </source>
</evidence>
<sequence>MDYVHRVENRGVPTLWIPRSQDGKVIKTNKMDEEDERVIKQLCKRALPNATAELLTSIFTQLKEKGVVFVRDLIYVRETDLAGVVPPITARKLVDHFKQIIG</sequence>
<proteinExistence type="predicted"/>
<organism evidence="1 2">
    <name type="scientific">Oedothorax gibbosus</name>
    <dbReference type="NCBI Taxonomy" id="931172"/>
    <lineage>
        <taxon>Eukaryota</taxon>
        <taxon>Metazoa</taxon>
        <taxon>Ecdysozoa</taxon>
        <taxon>Arthropoda</taxon>
        <taxon>Chelicerata</taxon>
        <taxon>Arachnida</taxon>
        <taxon>Araneae</taxon>
        <taxon>Araneomorphae</taxon>
        <taxon>Entelegynae</taxon>
        <taxon>Araneoidea</taxon>
        <taxon>Linyphiidae</taxon>
        <taxon>Erigoninae</taxon>
        <taxon>Oedothorax</taxon>
    </lineage>
</organism>
<name>A0AAV6VN01_9ARAC</name>
<protein>
    <submittedName>
        <fullName evidence="1">Uncharacterized protein</fullName>
    </submittedName>
</protein>
<gene>
    <name evidence="1" type="ORF">JTE90_001554</name>
</gene>
<accession>A0AAV6VN01</accession>
<keyword evidence="2" id="KW-1185">Reference proteome</keyword>
<comment type="caution">
    <text evidence="1">The sequence shown here is derived from an EMBL/GenBank/DDBJ whole genome shotgun (WGS) entry which is preliminary data.</text>
</comment>
<dbReference type="EMBL" id="JAFNEN010000052">
    <property type="protein sequence ID" value="KAG8197623.1"/>
    <property type="molecule type" value="Genomic_DNA"/>
</dbReference>
<dbReference type="Proteomes" id="UP000827092">
    <property type="component" value="Unassembled WGS sequence"/>
</dbReference>